<accession>A0A9N9N841</accession>
<dbReference type="Proteomes" id="UP000789570">
    <property type="component" value="Unassembled WGS sequence"/>
</dbReference>
<gene>
    <name evidence="1" type="ORF">FCALED_LOCUS13863</name>
</gene>
<proteinExistence type="predicted"/>
<dbReference type="OrthoDB" id="2444982at2759"/>
<comment type="caution">
    <text evidence="1">The sequence shown here is derived from an EMBL/GenBank/DDBJ whole genome shotgun (WGS) entry which is preliminary data.</text>
</comment>
<name>A0A9N9N841_9GLOM</name>
<feature type="non-terminal residue" evidence="1">
    <location>
        <position position="1"/>
    </location>
</feature>
<evidence type="ECO:0000313" key="1">
    <source>
        <dbReference type="EMBL" id="CAG8709814.1"/>
    </source>
</evidence>
<reference evidence="1" key="1">
    <citation type="submission" date="2021-06" db="EMBL/GenBank/DDBJ databases">
        <authorList>
            <person name="Kallberg Y."/>
            <person name="Tangrot J."/>
            <person name="Rosling A."/>
        </authorList>
    </citation>
    <scope>NUCLEOTIDE SEQUENCE</scope>
    <source>
        <strain evidence="1">UK204</strain>
    </source>
</reference>
<keyword evidence="2" id="KW-1185">Reference proteome</keyword>
<evidence type="ECO:0000313" key="2">
    <source>
        <dbReference type="Proteomes" id="UP000789570"/>
    </source>
</evidence>
<organism evidence="1 2">
    <name type="scientific">Funneliformis caledonium</name>
    <dbReference type="NCBI Taxonomy" id="1117310"/>
    <lineage>
        <taxon>Eukaryota</taxon>
        <taxon>Fungi</taxon>
        <taxon>Fungi incertae sedis</taxon>
        <taxon>Mucoromycota</taxon>
        <taxon>Glomeromycotina</taxon>
        <taxon>Glomeromycetes</taxon>
        <taxon>Glomerales</taxon>
        <taxon>Glomeraceae</taxon>
        <taxon>Funneliformis</taxon>
    </lineage>
</organism>
<protein>
    <submittedName>
        <fullName evidence="1">14439_t:CDS:1</fullName>
    </submittedName>
</protein>
<sequence>VLAIKYSIARSKLIIDITSFILLNYNPINQIQNLEDPWLYKTSLNALQIEELFNIIPKMQTLIN</sequence>
<dbReference type="EMBL" id="CAJVPQ010008769">
    <property type="protein sequence ID" value="CAG8709814.1"/>
    <property type="molecule type" value="Genomic_DNA"/>
</dbReference>
<dbReference type="AlphaFoldDB" id="A0A9N9N841"/>